<reference evidence="2" key="1">
    <citation type="submission" date="2014-10" db="EMBL/GenBank/DDBJ databases">
        <authorList>
            <person name="King R."/>
        </authorList>
    </citation>
    <scope>NUCLEOTIDE SEQUENCE [LARGE SCALE GENOMIC DNA]</scope>
    <source>
        <strain evidence="2">A3/5</strain>
    </source>
</reference>
<organism evidence="1 2">
    <name type="scientific">Fusarium venenatum</name>
    <dbReference type="NCBI Taxonomy" id="56646"/>
    <lineage>
        <taxon>Eukaryota</taxon>
        <taxon>Fungi</taxon>
        <taxon>Dikarya</taxon>
        <taxon>Ascomycota</taxon>
        <taxon>Pezizomycotina</taxon>
        <taxon>Sordariomycetes</taxon>
        <taxon>Hypocreomycetidae</taxon>
        <taxon>Hypocreales</taxon>
        <taxon>Nectriaceae</taxon>
        <taxon>Fusarium</taxon>
    </lineage>
</organism>
<proteinExistence type="predicted"/>
<evidence type="ECO:0000313" key="1">
    <source>
        <dbReference type="EMBL" id="CEI62948.1"/>
    </source>
</evidence>
<keyword evidence="2" id="KW-1185">Reference proteome</keyword>
<dbReference type="AlphaFoldDB" id="A0A2L2T0E8"/>
<dbReference type="EMBL" id="LN649230">
    <property type="protein sequence ID" value="CEI62948.1"/>
    <property type="molecule type" value="Genomic_DNA"/>
</dbReference>
<evidence type="ECO:0000313" key="2">
    <source>
        <dbReference type="Proteomes" id="UP000245910"/>
    </source>
</evidence>
<protein>
    <submittedName>
        <fullName evidence="1">Uncharacterized protein</fullName>
    </submittedName>
</protein>
<name>A0A2L2T0E8_9HYPO</name>
<sequence>MVYMPPSQLLSEWFSYTSEMQKRQEPAPRAWVCVMHWWLTLLKTKEATHQVITLKENTTQLPVPRFHLRDFFIVKKPSVQFALVQFAKRKPRQSLAIVGGDVRARLLKASLREG</sequence>
<dbReference type="Proteomes" id="UP000245910">
    <property type="component" value="Chromosome II"/>
</dbReference>
<accession>A0A2L2T0E8</accession>